<keyword evidence="3" id="KW-1185">Reference proteome</keyword>
<feature type="transmembrane region" description="Helical" evidence="1">
    <location>
        <begin position="122"/>
        <end position="143"/>
    </location>
</feature>
<dbReference type="EMBL" id="JAJADR010000002">
    <property type="protein sequence ID" value="MCB2408514.1"/>
    <property type="molecule type" value="Genomic_DNA"/>
</dbReference>
<name>A0ABS8ARY6_9BACT</name>
<feature type="transmembrane region" description="Helical" evidence="1">
    <location>
        <begin position="21"/>
        <end position="37"/>
    </location>
</feature>
<proteinExistence type="predicted"/>
<evidence type="ECO:0000256" key="1">
    <source>
        <dbReference type="SAM" id="Phobius"/>
    </source>
</evidence>
<feature type="transmembrane region" description="Helical" evidence="1">
    <location>
        <begin position="93"/>
        <end position="110"/>
    </location>
</feature>
<gene>
    <name evidence="2" type="ORF">LGH74_11045</name>
</gene>
<comment type="caution">
    <text evidence="2">The sequence shown here is derived from an EMBL/GenBank/DDBJ whole genome shotgun (WGS) entry which is preliminary data.</text>
</comment>
<keyword evidence="1" id="KW-1133">Transmembrane helix</keyword>
<evidence type="ECO:0008006" key="4">
    <source>
        <dbReference type="Google" id="ProtNLM"/>
    </source>
</evidence>
<feature type="transmembrane region" description="Helical" evidence="1">
    <location>
        <begin position="340"/>
        <end position="359"/>
    </location>
</feature>
<feature type="transmembrane region" description="Helical" evidence="1">
    <location>
        <begin position="275"/>
        <end position="292"/>
    </location>
</feature>
<evidence type="ECO:0000313" key="2">
    <source>
        <dbReference type="EMBL" id="MCB2408514.1"/>
    </source>
</evidence>
<feature type="transmembrane region" description="Helical" evidence="1">
    <location>
        <begin position="220"/>
        <end position="239"/>
    </location>
</feature>
<accession>A0ABS8ARY6</accession>
<feature type="transmembrane region" description="Helical" evidence="1">
    <location>
        <begin position="149"/>
        <end position="167"/>
    </location>
</feature>
<protein>
    <recommendedName>
        <fullName evidence="4">Glycosyltransferase RgtA/B/C/D-like domain-containing protein</fullName>
    </recommendedName>
</protein>
<feature type="transmembrane region" description="Helical" evidence="1">
    <location>
        <begin position="174"/>
        <end position="200"/>
    </location>
</feature>
<dbReference type="RefSeq" id="WP_226175629.1">
    <property type="nucleotide sequence ID" value="NZ_JAJADR010000002.1"/>
</dbReference>
<keyword evidence="1" id="KW-0472">Membrane</keyword>
<organism evidence="2 3">
    <name type="scientific">Hymenobacter lucidus</name>
    <dbReference type="NCBI Taxonomy" id="2880930"/>
    <lineage>
        <taxon>Bacteria</taxon>
        <taxon>Pseudomonadati</taxon>
        <taxon>Bacteroidota</taxon>
        <taxon>Cytophagia</taxon>
        <taxon>Cytophagales</taxon>
        <taxon>Hymenobacteraceae</taxon>
        <taxon>Hymenobacter</taxon>
    </lineage>
</organism>
<dbReference type="Proteomes" id="UP001165296">
    <property type="component" value="Unassembled WGS sequence"/>
</dbReference>
<reference evidence="2" key="1">
    <citation type="submission" date="2021-10" db="EMBL/GenBank/DDBJ databases">
        <authorList>
            <person name="Dean J.D."/>
            <person name="Kim M.K."/>
            <person name="Newey C.N."/>
            <person name="Stoker T.S."/>
            <person name="Thompson D.W."/>
            <person name="Grose J.H."/>
        </authorList>
    </citation>
    <scope>NUCLEOTIDE SEQUENCE</scope>
    <source>
        <strain evidence="2">BT178</strain>
    </source>
</reference>
<keyword evidence="1" id="KW-0812">Transmembrane</keyword>
<feature type="transmembrane region" description="Helical" evidence="1">
    <location>
        <begin position="304"/>
        <end position="328"/>
    </location>
</feature>
<evidence type="ECO:0000313" key="3">
    <source>
        <dbReference type="Proteomes" id="UP001165296"/>
    </source>
</evidence>
<sequence>MLANKIKYLIAKCLQPVWQSGLLLCILPFVLLCYYTHPSIHDDYLDANSILKAGRIAYIKNNYNNWTGRYTELLLKSALSPLTYNDSIVREKIFTLTTLVALFGALLFLCKAIFYKYKYFQISVLLFVMLLSGFTNISSFLYWSGGYTAYTYGVIFSILFLALLYRLRSKFTYVILALCCLLVFSAVGSYEVVMMMIIWITLSNLIYAKLINSGFADACVLFAVSLSSAAVSVLAPGNIARAAASHSSDPAISVSSLLLSIFKSLFFAAGAMTGWLDNLLLMIGTLLFLQLIHKKEINIMSPLTVSPVLLALWLFVGISISILPSIIVYQAVWEHTWQSIYVFFLLGWLVVASAFASYLEKYYGINKLIMHVHFVAVCRGLFLFIIFISSSSNINIAYLDLLKAPEYQRRLLRRDANIKQAASRNKKALLQPLFLPEERYMLPQTLYTIEYGESDAQAFANYHGVDSIDINRCYLLK</sequence>